<evidence type="ECO:0000256" key="3">
    <source>
        <dbReference type="ARBA" id="ARBA00022989"/>
    </source>
</evidence>
<gene>
    <name evidence="6" type="ORF">RDWZM_000129</name>
</gene>
<evidence type="ECO:0000313" key="7">
    <source>
        <dbReference type="Proteomes" id="UP001142055"/>
    </source>
</evidence>
<dbReference type="GO" id="GO:0004252">
    <property type="term" value="F:serine-type endopeptidase activity"/>
    <property type="evidence" value="ECO:0007669"/>
    <property type="project" value="InterPro"/>
</dbReference>
<dbReference type="Gene3D" id="2.40.10.10">
    <property type="entry name" value="Trypsin-like serine proteases"/>
    <property type="match status" value="2"/>
</dbReference>
<proteinExistence type="predicted"/>
<dbReference type="SUPFAM" id="SSF50494">
    <property type="entry name" value="Trypsin-like serine proteases"/>
    <property type="match status" value="1"/>
</dbReference>
<dbReference type="EMBL" id="JAPWDV010000001">
    <property type="protein sequence ID" value="KAJ6221584.1"/>
    <property type="molecule type" value="Genomic_DNA"/>
</dbReference>
<dbReference type="SUPFAM" id="SSF158702">
    <property type="entry name" value="Sec63 N-terminal domain-like"/>
    <property type="match status" value="1"/>
</dbReference>
<dbReference type="AlphaFoldDB" id="A0A9Q0MA03"/>
<dbReference type="SMART" id="SM00973">
    <property type="entry name" value="Sec63"/>
    <property type="match status" value="1"/>
</dbReference>
<keyword evidence="3" id="KW-1133">Transmembrane helix</keyword>
<dbReference type="PANTHER" id="PTHR24075">
    <property type="entry name" value="SEC63 DOMAIN-CONTAINING"/>
    <property type="match status" value="1"/>
</dbReference>
<comment type="caution">
    <text evidence="6">The sequence shown here is derived from an EMBL/GenBank/DDBJ whole genome shotgun (WGS) entry which is preliminary data.</text>
</comment>
<feature type="domain" description="Peptidase S1" evidence="5">
    <location>
        <begin position="1"/>
        <end position="213"/>
    </location>
</feature>
<reference evidence="6" key="1">
    <citation type="submission" date="2022-12" db="EMBL/GenBank/DDBJ databases">
        <title>Genome assemblies of Blomia tropicalis.</title>
        <authorList>
            <person name="Cui Y."/>
        </authorList>
    </citation>
    <scope>NUCLEOTIDE SEQUENCE</scope>
    <source>
        <tissue evidence="6">Adult mites</tissue>
    </source>
</reference>
<dbReference type="SMART" id="SM00020">
    <property type="entry name" value="Tryp_SPc"/>
    <property type="match status" value="1"/>
</dbReference>
<dbReference type="PROSITE" id="PS50240">
    <property type="entry name" value="TRYPSIN_DOM"/>
    <property type="match status" value="1"/>
</dbReference>
<keyword evidence="7" id="KW-1185">Reference proteome</keyword>
<dbReference type="Gene3D" id="1.10.3380.10">
    <property type="entry name" value="Sec63 N-terminal domain-like domain"/>
    <property type="match status" value="1"/>
</dbReference>
<dbReference type="GO" id="GO:0008320">
    <property type="term" value="F:protein transmembrane transporter activity"/>
    <property type="evidence" value="ECO:0007669"/>
    <property type="project" value="TreeGrafter"/>
</dbReference>
<sequence>MQVKYDTLFLNKLGTTIPVLKTIVHEQYRQQRNDVGLVQTLVPMLLNVENAKSIDLAPKDYDPTGSVNVSGWGEIVDKSETLSLLLNVAEIPVYPRNKCAGVYPLYITTEVFCTYADGKDICKGDSGGPVTDRTSDRETGDEVRFIAISKAYATLTDAKAYQNWLDYGNPDGPGVTILGIALPAWIISNENAYIILALYGSLLLIGLPLWVNWWWSKCLSSSDSIAMPSSDQKGSKIIPETIQMFMWTLYKKPSMNIATILNTIAASLEFNPLFNCNVQTRKSDNLHIPELIQRLPVAYQINREKVKGELSPLQYPYAIKTRALLLAHLNRLELSSRSLQFDLRYIQPKSLHVIQCFINCIVQLTFFAISGRIEQRPSLETLEHAIKLSQLIVQALAFDKSSLLQIPHLTEEIIRNRKFNVQTIRQLASLSDVERRHLLRRLNDDQYLDVCNMIGSLPLLDIDAQCGPMDESIDQEDMFHPRIITTKSLVAVYVTITRKPMSQLFGSTFTENDKFDESPAFISFSGDDGINFKEKFNDKSTIDPKQIISNSLNKCTNQVHCPLFNGIKHENWWIYISTDRKKLLQHQQTIQIYN</sequence>
<dbReference type="InterPro" id="IPR033116">
    <property type="entry name" value="TRYPSIN_SER"/>
</dbReference>
<dbReference type="GO" id="GO:0006614">
    <property type="term" value="P:SRP-dependent cotranslational protein targeting to membrane"/>
    <property type="evidence" value="ECO:0007669"/>
    <property type="project" value="TreeGrafter"/>
</dbReference>
<dbReference type="Proteomes" id="UP001142055">
    <property type="component" value="Chromosome 1"/>
</dbReference>
<dbReference type="PROSITE" id="PS00135">
    <property type="entry name" value="TRYPSIN_SER"/>
    <property type="match status" value="1"/>
</dbReference>
<evidence type="ECO:0000256" key="2">
    <source>
        <dbReference type="ARBA" id="ARBA00022692"/>
    </source>
</evidence>
<protein>
    <recommendedName>
        <fullName evidence="5">Peptidase S1 domain-containing protein</fullName>
    </recommendedName>
</protein>
<dbReference type="GO" id="GO:0031207">
    <property type="term" value="C:Sec62/Sec63 complex"/>
    <property type="evidence" value="ECO:0007669"/>
    <property type="project" value="TreeGrafter"/>
</dbReference>
<dbReference type="GO" id="GO:0006508">
    <property type="term" value="P:proteolysis"/>
    <property type="evidence" value="ECO:0007669"/>
    <property type="project" value="InterPro"/>
</dbReference>
<dbReference type="PANTHER" id="PTHR24075:SF0">
    <property type="entry name" value="TRANSLOCATION PROTEIN SEC63 HOMOLOG"/>
    <property type="match status" value="1"/>
</dbReference>
<evidence type="ECO:0000256" key="4">
    <source>
        <dbReference type="ARBA" id="ARBA00023136"/>
    </source>
</evidence>
<evidence type="ECO:0000256" key="1">
    <source>
        <dbReference type="ARBA" id="ARBA00004141"/>
    </source>
</evidence>
<organism evidence="6 7">
    <name type="scientific">Blomia tropicalis</name>
    <name type="common">Mite</name>
    <dbReference type="NCBI Taxonomy" id="40697"/>
    <lineage>
        <taxon>Eukaryota</taxon>
        <taxon>Metazoa</taxon>
        <taxon>Ecdysozoa</taxon>
        <taxon>Arthropoda</taxon>
        <taxon>Chelicerata</taxon>
        <taxon>Arachnida</taxon>
        <taxon>Acari</taxon>
        <taxon>Acariformes</taxon>
        <taxon>Sarcoptiformes</taxon>
        <taxon>Astigmata</taxon>
        <taxon>Glycyphagoidea</taxon>
        <taxon>Echimyopodidae</taxon>
        <taxon>Blomia</taxon>
    </lineage>
</organism>
<evidence type="ECO:0000259" key="5">
    <source>
        <dbReference type="PROSITE" id="PS50240"/>
    </source>
</evidence>
<dbReference type="InterPro" id="IPR001254">
    <property type="entry name" value="Trypsin_dom"/>
</dbReference>
<keyword evidence="4" id="KW-0472">Membrane</keyword>
<dbReference type="InterPro" id="IPR004179">
    <property type="entry name" value="Sec63-dom"/>
</dbReference>
<keyword evidence="2" id="KW-0812">Transmembrane</keyword>
<dbReference type="Pfam" id="PF00089">
    <property type="entry name" value="Trypsin"/>
    <property type="match status" value="1"/>
</dbReference>
<accession>A0A9Q0MA03</accession>
<dbReference type="Gene3D" id="1.10.150.20">
    <property type="entry name" value="5' to 3' exonuclease, C-terminal subdomain"/>
    <property type="match status" value="1"/>
</dbReference>
<dbReference type="GO" id="GO:0006620">
    <property type="term" value="P:post-translational protein targeting to endoplasmic reticulum membrane"/>
    <property type="evidence" value="ECO:0007669"/>
    <property type="project" value="TreeGrafter"/>
</dbReference>
<name>A0A9Q0MA03_BLOTA</name>
<dbReference type="Pfam" id="PF02889">
    <property type="entry name" value="Sec63"/>
    <property type="match status" value="1"/>
</dbReference>
<dbReference type="InterPro" id="IPR043504">
    <property type="entry name" value="Peptidase_S1_PA_chymotrypsin"/>
</dbReference>
<evidence type="ECO:0000313" key="6">
    <source>
        <dbReference type="EMBL" id="KAJ6221584.1"/>
    </source>
</evidence>
<dbReference type="InterPro" id="IPR009003">
    <property type="entry name" value="Peptidase_S1_PA"/>
</dbReference>
<dbReference type="GO" id="GO:0003723">
    <property type="term" value="F:RNA binding"/>
    <property type="evidence" value="ECO:0007669"/>
    <property type="project" value="TreeGrafter"/>
</dbReference>
<comment type="subcellular location">
    <subcellularLocation>
        <location evidence="1">Membrane</location>
        <topology evidence="1">Multi-pass membrane protein</topology>
    </subcellularLocation>
</comment>